<dbReference type="PROSITE" id="PS00061">
    <property type="entry name" value="ADH_SHORT"/>
    <property type="match status" value="1"/>
</dbReference>
<dbReference type="InterPro" id="IPR002347">
    <property type="entry name" value="SDR_fam"/>
</dbReference>
<dbReference type="OrthoDB" id="498125at2759"/>
<reference evidence="5 6" key="1">
    <citation type="journal article" date="2012" name="Appl. Environ. Microbiol.">
        <title>Short-read sequencing for genomic analysis of the brown rot fungus Fibroporia radiculosa.</title>
        <authorList>
            <person name="Tang J.D."/>
            <person name="Perkins A.D."/>
            <person name="Sonstegard T.S."/>
            <person name="Schroeder S.G."/>
            <person name="Burgess S.C."/>
            <person name="Diehl S.V."/>
        </authorList>
    </citation>
    <scope>NUCLEOTIDE SEQUENCE [LARGE SCALE GENOMIC DNA]</scope>
    <source>
        <strain evidence="5 6">TFFH 294</strain>
    </source>
</reference>
<evidence type="ECO:0000256" key="1">
    <source>
        <dbReference type="ARBA" id="ARBA00006484"/>
    </source>
</evidence>
<evidence type="ECO:0000313" key="6">
    <source>
        <dbReference type="Proteomes" id="UP000006352"/>
    </source>
</evidence>
<dbReference type="FunFam" id="3.40.50.720:FF:000084">
    <property type="entry name" value="Short-chain dehydrogenase reductase"/>
    <property type="match status" value="1"/>
</dbReference>
<dbReference type="PANTHER" id="PTHR24321">
    <property type="entry name" value="DEHYDROGENASES, SHORT CHAIN"/>
    <property type="match status" value="1"/>
</dbReference>
<proteinExistence type="inferred from homology"/>
<dbReference type="HOGENOM" id="CLU_010194_1_0_1"/>
<dbReference type="PRINTS" id="PR00080">
    <property type="entry name" value="SDRFAMILY"/>
</dbReference>
<dbReference type="InterPro" id="IPR036291">
    <property type="entry name" value="NAD(P)-bd_dom_sf"/>
</dbReference>
<dbReference type="SUPFAM" id="SSF51735">
    <property type="entry name" value="NAD(P)-binding Rossmann-fold domains"/>
    <property type="match status" value="1"/>
</dbReference>
<organism evidence="5 6">
    <name type="scientific">Fibroporia radiculosa</name>
    <dbReference type="NCBI Taxonomy" id="599839"/>
    <lineage>
        <taxon>Eukaryota</taxon>
        <taxon>Fungi</taxon>
        <taxon>Dikarya</taxon>
        <taxon>Basidiomycota</taxon>
        <taxon>Agaricomycotina</taxon>
        <taxon>Agaricomycetes</taxon>
        <taxon>Polyporales</taxon>
        <taxon>Fibroporiaceae</taxon>
        <taxon>Fibroporia</taxon>
    </lineage>
</organism>
<dbReference type="RefSeq" id="XP_012184387.1">
    <property type="nucleotide sequence ID" value="XM_012328997.1"/>
</dbReference>
<dbReference type="FunCoup" id="J4H4J6">
    <property type="interactions" value="19"/>
</dbReference>
<dbReference type="Proteomes" id="UP000006352">
    <property type="component" value="Unassembled WGS sequence"/>
</dbReference>
<gene>
    <name evidence="5" type="ORF">FIBRA_07311</name>
</gene>
<dbReference type="EMBL" id="HE797179">
    <property type="protein sequence ID" value="CCM05104.1"/>
    <property type="molecule type" value="Genomic_DNA"/>
</dbReference>
<dbReference type="PRINTS" id="PR00081">
    <property type="entry name" value="GDHRDH"/>
</dbReference>
<evidence type="ECO:0000256" key="3">
    <source>
        <dbReference type="ARBA" id="ARBA00023002"/>
    </source>
</evidence>
<evidence type="ECO:0000256" key="4">
    <source>
        <dbReference type="RuleBase" id="RU000363"/>
    </source>
</evidence>
<keyword evidence="3" id="KW-0560">Oxidoreductase</keyword>
<dbReference type="InterPro" id="IPR020904">
    <property type="entry name" value="Sc_DH/Rdtase_CS"/>
</dbReference>
<dbReference type="Gene3D" id="3.40.50.720">
    <property type="entry name" value="NAD(P)-binding Rossmann-like Domain"/>
    <property type="match status" value="1"/>
</dbReference>
<keyword evidence="2" id="KW-0521">NADP</keyword>
<keyword evidence="6" id="KW-1185">Reference proteome</keyword>
<dbReference type="STRING" id="599839.J4H4J6"/>
<dbReference type="AlphaFoldDB" id="J4H4J6"/>
<accession>J4H4J6</accession>
<protein>
    <submittedName>
        <fullName evidence="5">Uncharacterized protein</fullName>
    </submittedName>
</protein>
<evidence type="ECO:0000313" key="5">
    <source>
        <dbReference type="EMBL" id="CCM05104.1"/>
    </source>
</evidence>
<name>J4H4J6_9APHY</name>
<evidence type="ECO:0000256" key="2">
    <source>
        <dbReference type="ARBA" id="ARBA00022857"/>
    </source>
</evidence>
<dbReference type="Pfam" id="PF00106">
    <property type="entry name" value="adh_short"/>
    <property type="match status" value="1"/>
</dbReference>
<sequence>MSEHCRIAVVTGAGQGIGRAIALRLAEDGFDVAVNDLPSNSNALESLVGELQSKGRRSIPILADITEEASVKEMIVKVVQDLGGLDIMVANAGIIGVQAPLTELPVKEWDRMISVNLRGVMLCYKHAAEQMIRQGRGGRIIGASSVAGKKGHPSTSAYCATKFAVRGLTQSLALELTEHKITVNAYAPGVIHTPMTRRFLGDEWFESAGERRKADSSRVFAEPDVVASIVSYLVKPEAYFITGQTINVNGGSVMD</sequence>
<dbReference type="InParanoid" id="J4H4J6"/>
<dbReference type="PANTHER" id="PTHR24321:SF8">
    <property type="entry name" value="ESTRADIOL 17-BETA-DEHYDROGENASE 8-RELATED"/>
    <property type="match status" value="1"/>
</dbReference>
<comment type="similarity">
    <text evidence="1 4">Belongs to the short-chain dehydrogenases/reductases (SDR) family.</text>
</comment>
<dbReference type="GO" id="GO:0016491">
    <property type="term" value="F:oxidoreductase activity"/>
    <property type="evidence" value="ECO:0007669"/>
    <property type="project" value="UniProtKB-KW"/>
</dbReference>
<dbReference type="GeneID" id="24100015"/>